<evidence type="ECO:0000313" key="8">
    <source>
        <dbReference type="Proteomes" id="UP000199205"/>
    </source>
</evidence>
<gene>
    <name evidence="7" type="ORF">GA0061101_110102</name>
</gene>
<dbReference type="SMART" id="SM00062">
    <property type="entry name" value="PBPb"/>
    <property type="match status" value="1"/>
</dbReference>
<feature type="chain" id="PRO_5008685497" evidence="5">
    <location>
        <begin position="32"/>
        <end position="301"/>
    </location>
</feature>
<evidence type="ECO:0000256" key="1">
    <source>
        <dbReference type="ARBA" id="ARBA00004418"/>
    </source>
</evidence>
<dbReference type="InterPro" id="IPR001638">
    <property type="entry name" value="Solute-binding_3/MltF_N"/>
</dbReference>
<dbReference type="CDD" id="cd01004">
    <property type="entry name" value="PBP2_MidA_like"/>
    <property type="match status" value="1"/>
</dbReference>
<comment type="similarity">
    <text evidence="2 4">Belongs to the bacterial solute-binding protein 3 family.</text>
</comment>
<dbReference type="Gene3D" id="3.40.190.10">
    <property type="entry name" value="Periplasmic binding protein-like II"/>
    <property type="match status" value="2"/>
</dbReference>
<dbReference type="Proteomes" id="UP000199205">
    <property type="component" value="Unassembled WGS sequence"/>
</dbReference>
<feature type="signal peptide" evidence="5">
    <location>
        <begin position="1"/>
        <end position="31"/>
    </location>
</feature>
<evidence type="ECO:0000256" key="3">
    <source>
        <dbReference type="ARBA" id="ARBA00022729"/>
    </source>
</evidence>
<evidence type="ECO:0000313" key="7">
    <source>
        <dbReference type="EMBL" id="SCB37942.1"/>
    </source>
</evidence>
<dbReference type="SUPFAM" id="SSF53850">
    <property type="entry name" value="Periplasmic binding protein-like II"/>
    <property type="match status" value="1"/>
</dbReference>
<evidence type="ECO:0000256" key="4">
    <source>
        <dbReference type="RuleBase" id="RU003744"/>
    </source>
</evidence>
<dbReference type="OrthoDB" id="4577708at2"/>
<dbReference type="Pfam" id="PF00497">
    <property type="entry name" value="SBP_bac_3"/>
    <property type="match status" value="1"/>
</dbReference>
<organism evidence="7 8">
    <name type="scientific">Rhizobium lusitanum</name>
    <dbReference type="NCBI Taxonomy" id="293958"/>
    <lineage>
        <taxon>Bacteria</taxon>
        <taxon>Pseudomonadati</taxon>
        <taxon>Pseudomonadota</taxon>
        <taxon>Alphaproteobacteria</taxon>
        <taxon>Hyphomicrobiales</taxon>
        <taxon>Rhizobiaceae</taxon>
        <taxon>Rhizobium/Agrobacterium group</taxon>
        <taxon>Rhizobium</taxon>
    </lineage>
</organism>
<proteinExistence type="inferred from homology"/>
<dbReference type="EMBL" id="FMAF01000010">
    <property type="protein sequence ID" value="SCB37942.1"/>
    <property type="molecule type" value="Genomic_DNA"/>
</dbReference>
<dbReference type="GO" id="GO:0042597">
    <property type="term" value="C:periplasmic space"/>
    <property type="evidence" value="ECO:0007669"/>
    <property type="project" value="UniProtKB-SubCell"/>
</dbReference>
<protein>
    <submittedName>
        <fullName evidence="7">Polar amino acid transport system substrate-binding protein</fullName>
    </submittedName>
</protein>
<dbReference type="RefSeq" id="WP_092574724.1">
    <property type="nucleotide sequence ID" value="NZ_FMAF01000010.1"/>
</dbReference>
<reference evidence="8" key="1">
    <citation type="submission" date="2016-08" db="EMBL/GenBank/DDBJ databases">
        <authorList>
            <person name="Varghese N."/>
            <person name="Submissions Spin"/>
        </authorList>
    </citation>
    <scope>NUCLEOTIDE SEQUENCE [LARGE SCALE GENOMIC DNA]</scope>
    <source>
        <strain evidence="8">P1-7</strain>
    </source>
</reference>
<sequence length="301" mass="31663">MQQILRRITFARLAPALLALPLSLASPLAYAADDFDAASISKDSALIARLPTEIAAKGVLTIGSDTTYPPAEFLGGDDGQTPEGIDVDLAKAIAQKLGLKLEFLTAQFDSILPAIGPRYDLGISAFTITNERYKAVDFISYFNAGKQWAIQAGNPAKFNPDDPCGKAVGVQTGSTGEKAVKGFSDDCVAAKKKAIELISMPKQTDLVTRLINGAVDAVYAGSTNIGYAVKQTNGQLETIGAITYPSPNGIAVAKGQTAWAQLVADAINQLIADGTYQKILTKWGIVSAAVDKAEVNPKVSE</sequence>
<name>A0A1C3WCQ2_9HYPH</name>
<feature type="domain" description="Solute-binding protein family 3/N-terminal" evidence="6">
    <location>
        <begin position="59"/>
        <end position="286"/>
    </location>
</feature>
<dbReference type="InterPro" id="IPR018313">
    <property type="entry name" value="SBP_3_CS"/>
</dbReference>
<evidence type="ECO:0000256" key="2">
    <source>
        <dbReference type="ARBA" id="ARBA00010333"/>
    </source>
</evidence>
<comment type="subcellular location">
    <subcellularLocation>
        <location evidence="1">Periplasm</location>
    </subcellularLocation>
</comment>
<evidence type="ECO:0000259" key="6">
    <source>
        <dbReference type="SMART" id="SM00062"/>
    </source>
</evidence>
<dbReference type="PANTHER" id="PTHR35936">
    <property type="entry name" value="MEMBRANE-BOUND LYTIC MUREIN TRANSGLYCOSYLASE F"/>
    <property type="match status" value="1"/>
</dbReference>
<evidence type="ECO:0000256" key="5">
    <source>
        <dbReference type="SAM" id="SignalP"/>
    </source>
</evidence>
<accession>A0A1C3WCQ2</accession>
<dbReference type="AlphaFoldDB" id="A0A1C3WCQ2"/>
<dbReference type="PROSITE" id="PS01039">
    <property type="entry name" value="SBP_BACTERIAL_3"/>
    <property type="match status" value="1"/>
</dbReference>
<dbReference type="PANTHER" id="PTHR35936:SF19">
    <property type="entry name" value="AMINO-ACID-BINDING PROTEIN YXEM-RELATED"/>
    <property type="match status" value="1"/>
</dbReference>
<keyword evidence="3 5" id="KW-0732">Signal</keyword>